<dbReference type="InterPro" id="IPR004089">
    <property type="entry name" value="MCPsignal_dom"/>
</dbReference>
<dbReference type="SUPFAM" id="SSF58104">
    <property type="entry name" value="Methyl-accepting chemotaxis protein (MCP) signaling domain"/>
    <property type="match status" value="1"/>
</dbReference>
<organism evidence="6 7">
    <name type="scientific">Acetoanaerobium noterae</name>
    <dbReference type="NCBI Taxonomy" id="745369"/>
    <lineage>
        <taxon>Bacteria</taxon>
        <taxon>Bacillati</taxon>
        <taxon>Bacillota</taxon>
        <taxon>Clostridia</taxon>
        <taxon>Peptostreptococcales</taxon>
        <taxon>Filifactoraceae</taxon>
        <taxon>Acetoanaerobium</taxon>
    </lineage>
</organism>
<accession>A0A1T5AWV5</accession>
<evidence type="ECO:0000259" key="5">
    <source>
        <dbReference type="PROSITE" id="PS50113"/>
    </source>
</evidence>
<keyword evidence="3" id="KW-1133">Transmembrane helix</keyword>
<dbReference type="Pfam" id="PF00015">
    <property type="entry name" value="MCPsignal"/>
    <property type="match status" value="1"/>
</dbReference>
<dbReference type="InterPro" id="IPR000700">
    <property type="entry name" value="PAS-assoc_C"/>
</dbReference>
<dbReference type="GO" id="GO:0016020">
    <property type="term" value="C:membrane"/>
    <property type="evidence" value="ECO:0007669"/>
    <property type="project" value="InterPro"/>
</dbReference>
<evidence type="ECO:0000256" key="1">
    <source>
        <dbReference type="ARBA" id="ARBA00023224"/>
    </source>
</evidence>
<evidence type="ECO:0000256" key="3">
    <source>
        <dbReference type="SAM" id="Phobius"/>
    </source>
</evidence>
<keyword evidence="3" id="KW-0812">Transmembrane</keyword>
<dbReference type="RefSeq" id="WP_079589137.1">
    <property type="nucleotide sequence ID" value="NZ_FUYN01000002.1"/>
</dbReference>
<dbReference type="SMART" id="SM00283">
    <property type="entry name" value="MA"/>
    <property type="match status" value="1"/>
</dbReference>
<evidence type="ECO:0000313" key="6">
    <source>
        <dbReference type="EMBL" id="SKB39456.1"/>
    </source>
</evidence>
<feature type="transmembrane region" description="Helical" evidence="3">
    <location>
        <begin position="12"/>
        <end position="35"/>
    </location>
</feature>
<keyword evidence="1 2" id="KW-0807">Transducer</keyword>
<evidence type="ECO:0000259" key="4">
    <source>
        <dbReference type="PROSITE" id="PS50111"/>
    </source>
</evidence>
<protein>
    <submittedName>
        <fullName evidence="6">Methyl-accepting chemotaxis protein</fullName>
    </submittedName>
</protein>
<feature type="domain" description="PAC" evidence="5">
    <location>
        <begin position="143"/>
        <end position="194"/>
    </location>
</feature>
<dbReference type="AlphaFoldDB" id="A0A1T5AWV5"/>
<feature type="domain" description="Methyl-accepting transducer" evidence="4">
    <location>
        <begin position="287"/>
        <end position="558"/>
    </location>
</feature>
<dbReference type="PROSITE" id="PS50111">
    <property type="entry name" value="CHEMOTAXIS_TRANSDUC_2"/>
    <property type="match status" value="1"/>
</dbReference>
<dbReference type="Proteomes" id="UP000243406">
    <property type="component" value="Unassembled WGS sequence"/>
</dbReference>
<dbReference type="PROSITE" id="PS50113">
    <property type="entry name" value="PAC"/>
    <property type="match status" value="1"/>
</dbReference>
<gene>
    <name evidence="6" type="ORF">SAMN02745120_1239</name>
</gene>
<feature type="transmembrane region" description="Helical" evidence="3">
    <location>
        <begin position="192"/>
        <end position="215"/>
    </location>
</feature>
<dbReference type="PANTHER" id="PTHR32089">
    <property type="entry name" value="METHYL-ACCEPTING CHEMOTAXIS PROTEIN MCPB"/>
    <property type="match status" value="1"/>
</dbReference>
<evidence type="ECO:0000256" key="2">
    <source>
        <dbReference type="PROSITE-ProRule" id="PRU00284"/>
    </source>
</evidence>
<dbReference type="Gene3D" id="1.10.287.950">
    <property type="entry name" value="Methyl-accepting chemotaxis protein"/>
    <property type="match status" value="1"/>
</dbReference>
<keyword evidence="7" id="KW-1185">Reference proteome</keyword>
<reference evidence="7" key="1">
    <citation type="submission" date="2017-02" db="EMBL/GenBank/DDBJ databases">
        <authorList>
            <person name="Varghese N."/>
            <person name="Submissions S."/>
        </authorList>
    </citation>
    <scope>NUCLEOTIDE SEQUENCE [LARGE SCALE GENOMIC DNA]</scope>
    <source>
        <strain evidence="7">ATCC 35199</strain>
    </source>
</reference>
<name>A0A1T5AWV5_9FIRM</name>
<dbReference type="PANTHER" id="PTHR32089:SF112">
    <property type="entry name" value="LYSOZYME-LIKE PROTEIN-RELATED"/>
    <property type="match status" value="1"/>
</dbReference>
<evidence type="ECO:0000313" key="7">
    <source>
        <dbReference type="Proteomes" id="UP000243406"/>
    </source>
</evidence>
<proteinExistence type="predicted"/>
<dbReference type="EMBL" id="FUYN01000002">
    <property type="protein sequence ID" value="SKB39456.1"/>
    <property type="molecule type" value="Genomic_DNA"/>
</dbReference>
<dbReference type="OrthoDB" id="9762005at2"/>
<dbReference type="GO" id="GO:0007165">
    <property type="term" value="P:signal transduction"/>
    <property type="evidence" value="ECO:0007669"/>
    <property type="project" value="UniProtKB-KW"/>
</dbReference>
<keyword evidence="3" id="KW-0472">Membrane</keyword>
<sequence length="581" mass="65356">MEKIKFTEKISTRLVSIALICFILTAALLLSINFYTLNTITNNQMNLIANNTWSAVNNLVDENTVQEMIMGKTEDSRLYKDIRKSLVALSSATTAKFLYIVIENNGTWEYLIDGTIVESDMASLFEEVEDEYKPIYDEVKKSQDAQFGEVEEYEGSLLYTNYFPLKNTSGEIYAYCGIDFDVTELFEKKSELLMLTTGLLAIILAVIGFILYSYIKKSLKPIETLASDCELLANYEICHKIEGNYRGEFSLLKTSLSQLQTNNYNLIKQIYYLGKNIQDNFKSVTESTHNISAMIEESTASMEETHENIQVQIEQMDHLTELNTKLNKNLEDMCELADKSMQDGKLVSDNTKISHDALVGMKEQFARTSTGFETLNDSMKDLYEESGAILSIVETISSIANQTNLLALNASIEAARAGEQGRGFAVVAEEIRKLAEESAQSVDAIQVILNKVTNEIKTANEITSDNRSMISSSNAAVESTLAHYLSTEHSIENVISSIYNLKSRIDIISENQKTVFQISQDLNKLSHENATTVDQLNQTAQEESANIEEITSSLDDIYQMSEQLNEQISVYKCEETQNQKN</sequence>